<organism evidence="1 2">
    <name type="scientific">Solanum pinnatisectum</name>
    <name type="common">tansyleaf nightshade</name>
    <dbReference type="NCBI Taxonomy" id="50273"/>
    <lineage>
        <taxon>Eukaryota</taxon>
        <taxon>Viridiplantae</taxon>
        <taxon>Streptophyta</taxon>
        <taxon>Embryophyta</taxon>
        <taxon>Tracheophyta</taxon>
        <taxon>Spermatophyta</taxon>
        <taxon>Magnoliopsida</taxon>
        <taxon>eudicotyledons</taxon>
        <taxon>Gunneridae</taxon>
        <taxon>Pentapetalae</taxon>
        <taxon>asterids</taxon>
        <taxon>lamiids</taxon>
        <taxon>Solanales</taxon>
        <taxon>Solanaceae</taxon>
        <taxon>Solanoideae</taxon>
        <taxon>Solaneae</taxon>
        <taxon>Solanum</taxon>
    </lineage>
</organism>
<reference evidence="1 2" key="1">
    <citation type="submission" date="2023-10" db="EMBL/GenBank/DDBJ databases">
        <title>Genome-Wide Identification Analysis in wild type Solanum Pinnatisectum Reveals Some Genes Defensing Phytophthora Infestans.</title>
        <authorList>
            <person name="Sun C."/>
        </authorList>
    </citation>
    <scope>NUCLEOTIDE SEQUENCE [LARGE SCALE GENOMIC DNA]</scope>
    <source>
        <strain evidence="1">LQN</strain>
        <tissue evidence="1">Leaf</tissue>
    </source>
</reference>
<accession>A0AAV9L554</accession>
<evidence type="ECO:0000313" key="2">
    <source>
        <dbReference type="Proteomes" id="UP001311915"/>
    </source>
</evidence>
<evidence type="ECO:0000313" key="1">
    <source>
        <dbReference type="EMBL" id="KAK4720832.1"/>
    </source>
</evidence>
<gene>
    <name evidence="1" type="ORF">R3W88_011065</name>
</gene>
<dbReference type="EMBL" id="JAWPEI010000007">
    <property type="protein sequence ID" value="KAK4720832.1"/>
    <property type="molecule type" value="Genomic_DNA"/>
</dbReference>
<proteinExistence type="predicted"/>
<name>A0AAV9L554_9SOLN</name>
<comment type="caution">
    <text evidence="1">The sequence shown here is derived from an EMBL/GenBank/DDBJ whole genome shotgun (WGS) entry which is preliminary data.</text>
</comment>
<dbReference type="AlphaFoldDB" id="A0AAV9L554"/>
<keyword evidence="2" id="KW-1185">Reference proteome</keyword>
<dbReference type="Proteomes" id="UP001311915">
    <property type="component" value="Unassembled WGS sequence"/>
</dbReference>
<protein>
    <submittedName>
        <fullName evidence="1">Uncharacterized protein</fullName>
    </submittedName>
</protein>
<sequence length="183" mass="19899">MERKALALADSGIMSVSRNEEPEVVARQSSNSHFPYKKRYSLLYPHAPIHPSRNVDDLVKPALAEKLAYQEAIGTAKVSIKNEVVSKQGESHNKLELPADSGHVELSTSSASVIDKGKLVVGASEHEFHFPISSIHPSLRHKSANVLRVILGSTLRGFNSSVLQSKSEHVEGVGYFDGPIHTG</sequence>